<protein>
    <submittedName>
        <fullName evidence="3">Uncharacterized protein</fullName>
    </submittedName>
</protein>
<proteinExistence type="predicted"/>
<name>A0A838BPT6_9HYPH</name>
<gene>
    <name evidence="3" type="ORF">H0S73_13165</name>
</gene>
<dbReference type="EMBL" id="JACDXJ010000001">
    <property type="protein sequence ID" value="MBA1157079.1"/>
    <property type="molecule type" value="Genomic_DNA"/>
</dbReference>
<comment type="caution">
    <text evidence="3">The sequence shown here is derived from an EMBL/GenBank/DDBJ whole genome shotgun (WGS) entry which is preliminary data.</text>
</comment>
<feature type="compositionally biased region" description="Basic and acidic residues" evidence="1">
    <location>
        <begin position="134"/>
        <end position="145"/>
    </location>
</feature>
<keyword evidence="4" id="KW-1185">Reference proteome</keyword>
<accession>A0A838BPT6</accession>
<dbReference type="Proteomes" id="UP000572984">
    <property type="component" value="Unassembled WGS sequence"/>
</dbReference>
<evidence type="ECO:0000313" key="4">
    <source>
        <dbReference type="Proteomes" id="UP000572984"/>
    </source>
</evidence>
<evidence type="ECO:0000256" key="1">
    <source>
        <dbReference type="SAM" id="MobiDB-lite"/>
    </source>
</evidence>
<keyword evidence="2" id="KW-1133">Transmembrane helix</keyword>
<keyword evidence="2" id="KW-0812">Transmembrane</keyword>
<feature type="transmembrane region" description="Helical" evidence="2">
    <location>
        <begin position="5"/>
        <end position="23"/>
    </location>
</feature>
<feature type="region of interest" description="Disordered" evidence="1">
    <location>
        <begin position="102"/>
        <end position="145"/>
    </location>
</feature>
<dbReference type="RefSeq" id="WP_181052593.1">
    <property type="nucleotide sequence ID" value="NZ_JACDXJ010000001.1"/>
</dbReference>
<reference evidence="3 4" key="1">
    <citation type="submission" date="2020-07" db="EMBL/GenBank/DDBJ databases">
        <title>Draft genome and description of Microvirga mediterraneensis Marseille-Q2068 sp. nov.</title>
        <authorList>
            <person name="Boxberger M."/>
        </authorList>
    </citation>
    <scope>NUCLEOTIDE SEQUENCE [LARGE SCALE GENOMIC DNA]</scope>
    <source>
        <strain evidence="3 4">Marseille-Q2068</strain>
    </source>
</reference>
<keyword evidence="2" id="KW-0472">Membrane</keyword>
<feature type="compositionally biased region" description="Basic and acidic residues" evidence="1">
    <location>
        <begin position="106"/>
        <end position="124"/>
    </location>
</feature>
<sequence length="145" mass="15765">MSTGIVTTAIILIIGYVIVSRIVGLAFRLVVPLVLVVLLGGAGVVSGLMPERSTADPYAPYGEAQHRPAADIGDLRLRDIADMAVDAVRSVLRGSLALLNGLSESEPGREPRWPEEPEQTRRGEPYGPQPGFTDDPRRDEPRPRW</sequence>
<evidence type="ECO:0000256" key="2">
    <source>
        <dbReference type="SAM" id="Phobius"/>
    </source>
</evidence>
<evidence type="ECO:0000313" key="3">
    <source>
        <dbReference type="EMBL" id="MBA1157079.1"/>
    </source>
</evidence>
<dbReference type="AlphaFoldDB" id="A0A838BPT6"/>
<organism evidence="3 4">
    <name type="scientific">Microvirga mediterraneensis</name>
    <dbReference type="NCBI Taxonomy" id="2754695"/>
    <lineage>
        <taxon>Bacteria</taxon>
        <taxon>Pseudomonadati</taxon>
        <taxon>Pseudomonadota</taxon>
        <taxon>Alphaproteobacteria</taxon>
        <taxon>Hyphomicrobiales</taxon>
        <taxon>Methylobacteriaceae</taxon>
        <taxon>Microvirga</taxon>
    </lineage>
</organism>
<feature type="transmembrane region" description="Helical" evidence="2">
    <location>
        <begin position="29"/>
        <end position="49"/>
    </location>
</feature>